<accession>A0A1I1IAN2</accession>
<dbReference type="OrthoDB" id="9800506at2"/>
<name>A0A1I1IAN2_9RHOB</name>
<sequence>MRQDKRLSRVLHALLHLDGMDEPATSELIAQMLQTNSAVVRRTMAGLRDAGIVTSTKGHGGGWILMKPLNEVTLLSIYKALGSPTLFALGNDEDEPTCLLAREANAATTEALNAARIQFERSLGAVTVAQLTAGWRQEMANCNVAS</sequence>
<dbReference type="AlphaFoldDB" id="A0A1I1IAN2"/>
<protein>
    <submittedName>
        <fullName evidence="1">DNA-binding transcriptional regulator, IscR family</fullName>
    </submittedName>
</protein>
<evidence type="ECO:0000313" key="2">
    <source>
        <dbReference type="Proteomes" id="UP000198728"/>
    </source>
</evidence>
<proteinExistence type="predicted"/>
<dbReference type="InterPro" id="IPR036390">
    <property type="entry name" value="WH_DNA-bd_sf"/>
</dbReference>
<dbReference type="EMBL" id="FOLG01000004">
    <property type="protein sequence ID" value="SFC33257.1"/>
    <property type="molecule type" value="Genomic_DNA"/>
</dbReference>
<reference evidence="1 2" key="1">
    <citation type="submission" date="2016-10" db="EMBL/GenBank/DDBJ databases">
        <authorList>
            <person name="de Groot N.N."/>
        </authorList>
    </citation>
    <scope>NUCLEOTIDE SEQUENCE [LARGE SCALE GENOMIC DNA]</scope>
    <source>
        <strain evidence="1 2">DSM 19548</strain>
    </source>
</reference>
<dbReference type="InterPro" id="IPR000944">
    <property type="entry name" value="Tscrpt_reg_Rrf2"/>
</dbReference>
<dbReference type="STRING" id="441112.SAMN04488094_1044"/>
<dbReference type="Proteomes" id="UP000198728">
    <property type="component" value="Unassembled WGS sequence"/>
</dbReference>
<dbReference type="PROSITE" id="PS51197">
    <property type="entry name" value="HTH_RRF2_2"/>
    <property type="match status" value="1"/>
</dbReference>
<dbReference type="RefSeq" id="WP_093360344.1">
    <property type="nucleotide sequence ID" value="NZ_FOLG01000004.1"/>
</dbReference>
<dbReference type="SUPFAM" id="SSF46785">
    <property type="entry name" value="Winged helix' DNA-binding domain"/>
    <property type="match status" value="1"/>
</dbReference>
<dbReference type="GO" id="GO:0005829">
    <property type="term" value="C:cytosol"/>
    <property type="evidence" value="ECO:0007669"/>
    <property type="project" value="TreeGrafter"/>
</dbReference>
<dbReference type="GO" id="GO:0003700">
    <property type="term" value="F:DNA-binding transcription factor activity"/>
    <property type="evidence" value="ECO:0007669"/>
    <property type="project" value="TreeGrafter"/>
</dbReference>
<dbReference type="PANTHER" id="PTHR33221:SF15">
    <property type="entry name" value="HTH-TYPE TRANSCRIPTIONAL REGULATOR YWGB-RELATED"/>
    <property type="match status" value="1"/>
</dbReference>
<dbReference type="PANTHER" id="PTHR33221">
    <property type="entry name" value="WINGED HELIX-TURN-HELIX TRANSCRIPTIONAL REGULATOR, RRF2 FAMILY"/>
    <property type="match status" value="1"/>
</dbReference>
<dbReference type="GO" id="GO:0003677">
    <property type="term" value="F:DNA binding"/>
    <property type="evidence" value="ECO:0007669"/>
    <property type="project" value="UniProtKB-KW"/>
</dbReference>
<evidence type="ECO:0000313" key="1">
    <source>
        <dbReference type="EMBL" id="SFC33257.1"/>
    </source>
</evidence>
<dbReference type="InterPro" id="IPR036388">
    <property type="entry name" value="WH-like_DNA-bd_sf"/>
</dbReference>
<dbReference type="Gene3D" id="1.10.10.10">
    <property type="entry name" value="Winged helix-like DNA-binding domain superfamily/Winged helix DNA-binding domain"/>
    <property type="match status" value="1"/>
</dbReference>
<keyword evidence="1" id="KW-0238">DNA-binding</keyword>
<organism evidence="1 2">
    <name type="scientific">Tropicimonas isoalkanivorans</name>
    <dbReference type="NCBI Taxonomy" id="441112"/>
    <lineage>
        <taxon>Bacteria</taxon>
        <taxon>Pseudomonadati</taxon>
        <taxon>Pseudomonadota</taxon>
        <taxon>Alphaproteobacteria</taxon>
        <taxon>Rhodobacterales</taxon>
        <taxon>Roseobacteraceae</taxon>
        <taxon>Tropicimonas</taxon>
    </lineage>
</organism>
<gene>
    <name evidence="1" type="ORF">SAMN04488094_1044</name>
</gene>
<keyword evidence="2" id="KW-1185">Reference proteome</keyword>
<dbReference type="Pfam" id="PF02082">
    <property type="entry name" value="Rrf2"/>
    <property type="match status" value="1"/>
</dbReference>